<dbReference type="SUPFAM" id="SSF49265">
    <property type="entry name" value="Fibronectin type III"/>
    <property type="match status" value="2"/>
</dbReference>
<evidence type="ECO:0000259" key="4">
    <source>
        <dbReference type="PROSITE" id="PS50853"/>
    </source>
</evidence>
<dbReference type="EMBL" id="FOLB01000012">
    <property type="protein sequence ID" value="SFC85506.1"/>
    <property type="molecule type" value="Genomic_DNA"/>
</dbReference>
<dbReference type="SMART" id="SM00060">
    <property type="entry name" value="FN3"/>
    <property type="match status" value="4"/>
</dbReference>
<proteinExistence type="predicted"/>
<keyword evidence="2" id="KW-0624">Polysaccharide degradation</keyword>
<evidence type="ECO:0000313" key="5">
    <source>
        <dbReference type="EMBL" id="SFC85506.1"/>
    </source>
</evidence>
<feature type="region of interest" description="Disordered" evidence="3">
    <location>
        <begin position="363"/>
        <end position="414"/>
    </location>
</feature>
<keyword evidence="2" id="KW-0119">Carbohydrate metabolism</keyword>
<dbReference type="PANTHER" id="PTHR46957">
    <property type="entry name" value="CYTOKINE RECEPTOR"/>
    <property type="match status" value="1"/>
</dbReference>
<evidence type="ECO:0000313" key="6">
    <source>
        <dbReference type="Proteomes" id="UP000198832"/>
    </source>
</evidence>
<dbReference type="OrthoDB" id="5241356at2"/>
<dbReference type="STRING" id="574651.SAMN04487968_112130"/>
<evidence type="ECO:0000256" key="3">
    <source>
        <dbReference type="SAM" id="MobiDB-lite"/>
    </source>
</evidence>
<dbReference type="GO" id="GO:0016020">
    <property type="term" value="C:membrane"/>
    <property type="evidence" value="ECO:0007669"/>
    <property type="project" value="UniProtKB-SubCell"/>
</dbReference>
<keyword evidence="1" id="KW-0378">Hydrolase</keyword>
<feature type="domain" description="Fibronectin type-III" evidence="4">
    <location>
        <begin position="1499"/>
        <end position="1584"/>
    </location>
</feature>
<keyword evidence="1" id="KW-0326">Glycosidase</keyword>
<dbReference type="GO" id="GO:0016798">
    <property type="term" value="F:hydrolase activity, acting on glycosyl bonds"/>
    <property type="evidence" value="ECO:0007669"/>
    <property type="project" value="UniProtKB-KW"/>
</dbReference>
<protein>
    <submittedName>
        <fullName evidence="5">Fibronectin type III domain-containing protein</fullName>
    </submittedName>
</protein>
<dbReference type="PROSITE" id="PS50853">
    <property type="entry name" value="FN3"/>
    <property type="match status" value="3"/>
</dbReference>
<dbReference type="InterPro" id="IPR050713">
    <property type="entry name" value="RTP_Phos/Ushers"/>
</dbReference>
<reference evidence="5 6" key="1">
    <citation type="submission" date="2016-10" db="EMBL/GenBank/DDBJ databases">
        <authorList>
            <person name="de Groot N.N."/>
        </authorList>
    </citation>
    <scope>NUCLEOTIDE SEQUENCE [LARGE SCALE GENOMIC DNA]</scope>
    <source>
        <strain evidence="5 6">CGMCC 1.7056</strain>
    </source>
</reference>
<keyword evidence="6" id="KW-1185">Reference proteome</keyword>
<dbReference type="PRINTS" id="PR00014">
    <property type="entry name" value="FNTYPEIII"/>
</dbReference>
<dbReference type="Pfam" id="PF00041">
    <property type="entry name" value="fn3"/>
    <property type="match status" value="2"/>
</dbReference>
<gene>
    <name evidence="5" type="ORF">SAMN04487968_112130</name>
</gene>
<dbReference type="InterPro" id="IPR013783">
    <property type="entry name" value="Ig-like_fold"/>
</dbReference>
<organism evidence="5 6">
    <name type="scientific">Nocardioides terrae</name>
    <dbReference type="NCBI Taxonomy" id="574651"/>
    <lineage>
        <taxon>Bacteria</taxon>
        <taxon>Bacillati</taxon>
        <taxon>Actinomycetota</taxon>
        <taxon>Actinomycetes</taxon>
        <taxon>Propionibacteriales</taxon>
        <taxon>Nocardioidaceae</taxon>
        <taxon>Nocardioides</taxon>
    </lineage>
</organism>
<feature type="region of interest" description="Disordered" evidence="3">
    <location>
        <begin position="773"/>
        <end position="810"/>
    </location>
</feature>
<dbReference type="InterPro" id="IPR036116">
    <property type="entry name" value="FN3_sf"/>
</dbReference>
<dbReference type="InterPro" id="IPR040853">
    <property type="entry name" value="RapA2_cadherin-like"/>
</dbReference>
<dbReference type="CDD" id="cd00063">
    <property type="entry name" value="FN3"/>
    <property type="match status" value="3"/>
</dbReference>
<dbReference type="Pfam" id="PF17803">
    <property type="entry name" value="Cadherin_4"/>
    <property type="match status" value="1"/>
</dbReference>
<name>A0A1I1MKA0_9ACTN</name>
<feature type="region of interest" description="Disordered" evidence="3">
    <location>
        <begin position="1661"/>
        <end position="1686"/>
    </location>
</feature>
<dbReference type="Proteomes" id="UP000198832">
    <property type="component" value="Unassembled WGS sequence"/>
</dbReference>
<sequence length="2056" mass="216313">MWSPFGAHGRRWRRTASAVSLAVVAGALVFVALNTDGDPITEVELNDGSVWVTNDKDGLIGRLNPQIQELDLGLQSPGVSFDIEQKATSLFTDSVVGADKTIVPIDVAKATGGSPTALPSGTEVAYNGGVFALRDAASGRAWVQDQDLLTTITAKSKDFVADDVVGTAVGEDGTAYLVHEDGKISTATFERGGKLSKGDAGELPAKPGDEIEATVVGSTPVVLDKTTGQLLIPGQDPVDLHESDLSHLHVQQPSADADEVVLATNTDVFRIPLGGGDPVSLRNQLRLPGAIAGDPAPPAVVAGCVYAAWADPTPGAANYLRDCPGTADDDAEALEGEIQSGAVLRFRVNRKVVVLNDTASGDSWLVQQPGHKKVSNWDSINPEKQNKPTQEQVTDKVPQQENRPPEATDDDVAARTNKASILPIVAMNDHDADGDIITIKKVQPINGPDVEPKIISGGTQLQVTLHGTEPGLARLKYTVTDGNGGEDSAEVRLTVLPNDAKDRKPQLMKDRDPRLAVGRGKTSSMYLLADYVDPDGDDLVLTDAQGAGGDVEFRPDGTVQFTDNGDGGRAKSVSYTIEDGHGETLTGKLPVDVNDAKSIPPQLIPDLKSGVANTRVLVQPLLNDRNPEGGGDLLLEKAKVRGDRTGTTLDYDAKTGTFVFAAEKARTYYIDYRASSPSGASATSFVRFDVESPPKDNRPPIAVADKAVLTPGSTTQADLLLNDIDDDGDVLVVTQVGESSIPGVKVSVVDKRVAVISSSADLAGKAATIPYTVSDGHNSSEGSLTVSQRSGTHENRSPVANKDQTTAREGSVATIPALANDSDPDGGKLQIAYVNATPDSTGEKLDIWVADDVLRFKAPKLPAGKPKVFKAIYGVKDPDGLKSDAEVMVFVVPDSAANNHPPAPTPIIERAIAGQPKVIGVDMAGADPDGDAVTFTKIISAPKRGRILDTGADWIKYEAYDGRTGTDFFQIEVRDKFGAIGVAAVRVGVVPRLGVNQSPVALDDSIVVRPDRRISVYVLSNDVDPDDDKLLIGDHLEAAKELNAHQSNGFISLDVPGLNDGKPVTSTVGYQLFDDAKESDNAMLRVEARSDAPVYAPVARDDIVELADIAGRPAGTVIDVDPLKNDLDIDGSPDQLHLLGCRADTPEGCQVVGDTLKVTLTKSDQVVVYDLGDDDKESDDTSGVIFVRGTDNIAPTVNSGAVPLGVKAGMPLPIDLGSVIVTRPGRSPSLARSVEPEAINGRVEPDPDVENRVVFTPARNYVGPASISVGVSDSKGGGDKQALESIVTIPIDVKPTTNVAPVVRNASVKVAHDGKLELDLAGLVRDINPKFSPDEMAYSLVSKQGPIDTRLSDTLLTISGNGSDGGAGEIVFSVDDREGATVQATIDVEVVASDRPLARVPTVELESKKDEKVAVDIASYAINPYADEGKSLKVHNDYAVEGASASAISKFKADGTRISFIPTGTGVVTVKFTVSDASGDPQRDVVGRIRVAVAAAPDKPTRPEVSSVEARSVVLSWREPNNNGAPITRYHIQGSNGFSTTCEATTCTLENLDPGSKYSFQVAAENKAGTGPWSDRSAAVTPNKVPGIMTPPHVDPTPTARDQQLKLSWESPENEGDEITSYVIKWNGGTKTVPPTTSTMITGLENGVSYQFSIFAVNSAGNGSESGKSDPEIPFGKPAQGEKPNVTPSEANFSPFINVDWGSPDDNGDKITKYVVYCDRCNSGKYVVEGTSKTFTAGDGIQNGVVYTFSVAALNRAGEGQRGPSDSAMPYRPADRVRNLRYITSTDDRTAKIAFEAPGDLGGLDLQYYAVEGEGLVSPTRLQSAAPGGVNLTFSDNGYHSIRVYAVTQTGRTGLVTGADERLGDVETWGPPGMPTGSSSASGYYGVRLSATRGTDNGRTVTGVEMLDEGAWVDVGHYSGGDTFPVDRGGDEACTSFRTVSDADDSRRYSAAAKVCGNSEMRSITATGDNVKVDGSGCGVIDLSGECKYRRVVVKGEGFKASSTVDLSIEGSGALGTCPTSVATNDDGDINLAAGCWFPADTRVHVTVDGVGDDMG</sequence>
<feature type="compositionally biased region" description="Polar residues" evidence="3">
    <location>
        <begin position="775"/>
        <end position="790"/>
    </location>
</feature>
<dbReference type="PANTHER" id="PTHR46957:SF3">
    <property type="entry name" value="CYTOKINE RECEPTOR"/>
    <property type="match status" value="1"/>
</dbReference>
<dbReference type="InterPro" id="IPR003961">
    <property type="entry name" value="FN3_dom"/>
</dbReference>
<feature type="domain" description="Fibronectin type-III" evidence="4">
    <location>
        <begin position="1682"/>
        <end position="1773"/>
    </location>
</feature>
<evidence type="ECO:0000256" key="2">
    <source>
        <dbReference type="ARBA" id="ARBA00023326"/>
    </source>
</evidence>
<dbReference type="Gene3D" id="2.60.40.10">
    <property type="entry name" value="Immunoglobulins"/>
    <property type="match status" value="4"/>
</dbReference>
<dbReference type="Pfam" id="PF17963">
    <property type="entry name" value="Big_9"/>
    <property type="match status" value="4"/>
</dbReference>
<evidence type="ECO:0000256" key="1">
    <source>
        <dbReference type="ARBA" id="ARBA00023295"/>
    </source>
</evidence>
<dbReference type="RefSeq" id="WP_091125666.1">
    <property type="nucleotide sequence ID" value="NZ_FOLB01000012.1"/>
</dbReference>
<feature type="domain" description="Fibronectin type-III" evidence="4">
    <location>
        <begin position="1588"/>
        <end position="1676"/>
    </location>
</feature>
<accession>A0A1I1MKA0</accession>
<dbReference type="GO" id="GO:0000272">
    <property type="term" value="P:polysaccharide catabolic process"/>
    <property type="evidence" value="ECO:0007669"/>
    <property type="project" value="UniProtKB-KW"/>
</dbReference>
<feature type="compositionally biased region" description="Polar residues" evidence="3">
    <location>
        <begin position="376"/>
        <end position="402"/>
    </location>
</feature>